<keyword evidence="4 10" id="KW-0347">Helicase</keyword>
<evidence type="ECO:0000256" key="10">
    <source>
        <dbReference type="PROSITE-ProRule" id="PRU00560"/>
    </source>
</evidence>
<dbReference type="AlphaFoldDB" id="A0A8J3PS79"/>
<evidence type="ECO:0000256" key="7">
    <source>
        <dbReference type="ARBA" id="ARBA00034617"/>
    </source>
</evidence>
<feature type="domain" description="UvrD-like helicase ATP-binding" evidence="11">
    <location>
        <begin position="5"/>
        <end position="294"/>
    </location>
</feature>
<evidence type="ECO:0000313" key="13">
    <source>
        <dbReference type="Proteomes" id="UP000630097"/>
    </source>
</evidence>
<dbReference type="InterPro" id="IPR027417">
    <property type="entry name" value="P-loop_NTPase"/>
</dbReference>
<dbReference type="EC" id="5.6.2.4" evidence="8"/>
<dbReference type="Proteomes" id="UP000630097">
    <property type="component" value="Unassembled WGS sequence"/>
</dbReference>
<comment type="similarity">
    <text evidence="1">Belongs to the helicase family. UvrD subfamily.</text>
</comment>
<dbReference type="GO" id="GO:0000725">
    <property type="term" value="P:recombinational repair"/>
    <property type="evidence" value="ECO:0007669"/>
    <property type="project" value="TreeGrafter"/>
</dbReference>
<organism evidence="12 13">
    <name type="scientific">Planotetraspora kaengkrachanensis</name>
    <dbReference type="NCBI Taxonomy" id="575193"/>
    <lineage>
        <taxon>Bacteria</taxon>
        <taxon>Bacillati</taxon>
        <taxon>Actinomycetota</taxon>
        <taxon>Actinomycetes</taxon>
        <taxon>Streptosporangiales</taxon>
        <taxon>Streptosporangiaceae</taxon>
        <taxon>Planotetraspora</taxon>
    </lineage>
</organism>
<dbReference type="Pfam" id="PF00580">
    <property type="entry name" value="UvrD-helicase"/>
    <property type="match status" value="1"/>
</dbReference>
<comment type="catalytic activity">
    <reaction evidence="7">
        <text>Couples ATP hydrolysis with the unwinding of duplex DNA by translocating in the 3'-5' direction.</text>
        <dbReference type="EC" id="5.6.2.4"/>
    </reaction>
</comment>
<dbReference type="PANTHER" id="PTHR11070:SF3">
    <property type="entry name" value="DNA 3'-5' HELICASE"/>
    <property type="match status" value="1"/>
</dbReference>
<evidence type="ECO:0000256" key="8">
    <source>
        <dbReference type="ARBA" id="ARBA00034808"/>
    </source>
</evidence>
<evidence type="ECO:0000256" key="6">
    <source>
        <dbReference type="ARBA" id="ARBA00023235"/>
    </source>
</evidence>
<evidence type="ECO:0000256" key="4">
    <source>
        <dbReference type="ARBA" id="ARBA00022806"/>
    </source>
</evidence>
<feature type="binding site" evidence="10">
    <location>
        <begin position="26"/>
        <end position="33"/>
    </location>
    <ligand>
        <name>ATP</name>
        <dbReference type="ChEBI" id="CHEBI:30616"/>
    </ligand>
</feature>
<dbReference type="Pfam" id="PF13361">
    <property type="entry name" value="UvrD_C"/>
    <property type="match status" value="1"/>
</dbReference>
<evidence type="ECO:0000256" key="2">
    <source>
        <dbReference type="ARBA" id="ARBA00022741"/>
    </source>
</evidence>
<sequence length="463" mass="51582">MRLPTPKGRQPYVIFLPGQGHQVVLGTAGTGKTTMAMLRAEHLAAPTTANSGRVLLVTYNNALVTYLRYLQPAAAQNITIETYGRFARGYLNSIGQMPSWNGIAQPADRRMWVEQAVKEVAKTYQPGSFFSRDTGFFLDELEWISGMGVASLDEYKEVPRVGRERGLANAQKEAVWKILMVYRRLRTDAGRRYDWYDLASSVHAAFAQDKRPRHYRHVVIDEGQDLSPEAIRSLVAAVDPQGSVTFFGDYHQMIYGQGMSWRSCGLKIQRVERFADNYRNTAEIARLAIAMSRMPHMAGDPQDLVEPREPAAAGTRPTLVECRDEAQEMDIIRAQATDFARNGTVAVLARTWADARQVCEGLRVRNLQPDLNRWDATPGIYCGAYHSAKGLEFDAVLMPFCGVAHMPHPDTVTAFGDDEAAAREGRLLYVSTTRARTDLLLTYSGTVTPLLPSDDALYAKVTP</sequence>
<keyword evidence="3 10" id="KW-0378">Hydrolase</keyword>
<keyword evidence="5 10" id="KW-0067">ATP-binding</keyword>
<dbReference type="GO" id="GO:0005524">
    <property type="term" value="F:ATP binding"/>
    <property type="evidence" value="ECO:0007669"/>
    <property type="project" value="UniProtKB-UniRule"/>
</dbReference>
<dbReference type="PROSITE" id="PS51198">
    <property type="entry name" value="UVRD_HELICASE_ATP_BIND"/>
    <property type="match status" value="1"/>
</dbReference>
<dbReference type="Gene3D" id="1.10.10.160">
    <property type="match status" value="1"/>
</dbReference>
<dbReference type="GO" id="GO:0003677">
    <property type="term" value="F:DNA binding"/>
    <property type="evidence" value="ECO:0007669"/>
    <property type="project" value="InterPro"/>
</dbReference>
<evidence type="ECO:0000259" key="11">
    <source>
        <dbReference type="PROSITE" id="PS51198"/>
    </source>
</evidence>
<dbReference type="EMBL" id="BONV01000011">
    <property type="protein sequence ID" value="GIG79952.1"/>
    <property type="molecule type" value="Genomic_DNA"/>
</dbReference>
<dbReference type="GO" id="GO:0005829">
    <property type="term" value="C:cytosol"/>
    <property type="evidence" value="ECO:0007669"/>
    <property type="project" value="TreeGrafter"/>
</dbReference>
<dbReference type="RefSeq" id="WP_203883390.1">
    <property type="nucleotide sequence ID" value="NZ_BAABHH010000005.1"/>
</dbReference>
<dbReference type="InterPro" id="IPR014016">
    <property type="entry name" value="UvrD-like_ATP-bd"/>
</dbReference>
<gene>
    <name evidence="12" type="ORF">Pka01_30790</name>
</gene>
<accession>A0A8J3PS79</accession>
<dbReference type="InterPro" id="IPR014017">
    <property type="entry name" value="DNA_helicase_UvrD-like_C"/>
</dbReference>
<evidence type="ECO:0000256" key="5">
    <source>
        <dbReference type="ARBA" id="ARBA00022840"/>
    </source>
</evidence>
<evidence type="ECO:0000256" key="9">
    <source>
        <dbReference type="ARBA" id="ARBA00048988"/>
    </source>
</evidence>
<reference evidence="12 13" key="1">
    <citation type="submission" date="2021-01" db="EMBL/GenBank/DDBJ databases">
        <title>Whole genome shotgun sequence of Planotetraspora kaengkrachanensis NBRC 104272.</title>
        <authorList>
            <person name="Komaki H."/>
            <person name="Tamura T."/>
        </authorList>
    </citation>
    <scope>NUCLEOTIDE SEQUENCE [LARGE SCALE GENOMIC DNA]</scope>
    <source>
        <strain evidence="12 13">NBRC 104272</strain>
    </source>
</reference>
<keyword evidence="6" id="KW-0413">Isomerase</keyword>
<keyword evidence="13" id="KW-1185">Reference proteome</keyword>
<dbReference type="InterPro" id="IPR000212">
    <property type="entry name" value="DNA_helicase_UvrD/REP"/>
</dbReference>
<evidence type="ECO:0000256" key="3">
    <source>
        <dbReference type="ARBA" id="ARBA00022801"/>
    </source>
</evidence>
<dbReference type="GO" id="GO:0016787">
    <property type="term" value="F:hydrolase activity"/>
    <property type="evidence" value="ECO:0007669"/>
    <property type="project" value="UniProtKB-UniRule"/>
</dbReference>
<dbReference type="InterPro" id="IPR013986">
    <property type="entry name" value="DExx_box_DNA_helicase_dom_sf"/>
</dbReference>
<dbReference type="PANTHER" id="PTHR11070">
    <property type="entry name" value="UVRD / RECB / PCRA DNA HELICASE FAMILY MEMBER"/>
    <property type="match status" value="1"/>
</dbReference>
<dbReference type="SUPFAM" id="SSF52540">
    <property type="entry name" value="P-loop containing nucleoside triphosphate hydrolases"/>
    <property type="match status" value="1"/>
</dbReference>
<protein>
    <recommendedName>
        <fullName evidence="8">DNA 3'-5' helicase</fullName>
        <ecNumber evidence="8">5.6.2.4</ecNumber>
    </recommendedName>
</protein>
<dbReference type="Gene3D" id="3.40.50.300">
    <property type="entry name" value="P-loop containing nucleotide triphosphate hydrolases"/>
    <property type="match status" value="2"/>
</dbReference>
<comment type="caution">
    <text evidence="12">The sequence shown here is derived from an EMBL/GenBank/DDBJ whole genome shotgun (WGS) entry which is preliminary data.</text>
</comment>
<comment type="catalytic activity">
    <reaction evidence="9">
        <text>ATP + H2O = ADP + phosphate + H(+)</text>
        <dbReference type="Rhea" id="RHEA:13065"/>
        <dbReference type="ChEBI" id="CHEBI:15377"/>
        <dbReference type="ChEBI" id="CHEBI:15378"/>
        <dbReference type="ChEBI" id="CHEBI:30616"/>
        <dbReference type="ChEBI" id="CHEBI:43474"/>
        <dbReference type="ChEBI" id="CHEBI:456216"/>
        <dbReference type="EC" id="5.6.2.4"/>
    </reaction>
</comment>
<proteinExistence type="inferred from homology"/>
<name>A0A8J3PS79_9ACTN</name>
<dbReference type="GO" id="GO:0043138">
    <property type="term" value="F:3'-5' DNA helicase activity"/>
    <property type="evidence" value="ECO:0007669"/>
    <property type="project" value="UniProtKB-EC"/>
</dbReference>
<evidence type="ECO:0000313" key="12">
    <source>
        <dbReference type="EMBL" id="GIG79952.1"/>
    </source>
</evidence>
<keyword evidence="2 10" id="KW-0547">Nucleotide-binding</keyword>
<evidence type="ECO:0000256" key="1">
    <source>
        <dbReference type="ARBA" id="ARBA00009922"/>
    </source>
</evidence>